<evidence type="ECO:0000313" key="1">
    <source>
        <dbReference type="EMBL" id="CUS43599.1"/>
    </source>
</evidence>
<dbReference type="AlphaFoldDB" id="A0A160TK08"/>
<gene>
    <name evidence="1" type="ORF">MGWOODY_Smn1254</name>
</gene>
<name>A0A160TK08_9ZZZZ</name>
<dbReference type="EMBL" id="CZQE01000069">
    <property type="protein sequence ID" value="CUS43599.1"/>
    <property type="molecule type" value="Genomic_DNA"/>
</dbReference>
<accession>A0A160TK08</accession>
<sequence>MTLLTAAIIAPDTSHWADWIDAAIRPTSPKGQVARDLHQRLLEQGRIPFLSWHHLEELLVVDDPANASARVAYLQSLPMMAWMRMPGERGLGGIVDILAAEAIAYDSGCQTVAEVRDHVRSRLLTTGTGVAAVGEDGWVWDVARPLMRERRQHIGMVSALSGMRTMDEGQTVGQLCKQEIRAPADRQKVMAMTHRNAFFRAKAADPRRSDAEAFEMANDFVLRVMQEMPAEDVTVRQLLVDTYGRQGIDEHEIRDECTVAELSELGTFRSHLRLVAEKAGIHFERLKRVSMQRLPSWRIADALKRHGQERPTRPGSDVHDQHLAVLAAYTDVLFVDKRTLEDFRRVKSKETELSGLFGTVKRASVFEAIVD</sequence>
<organism evidence="1">
    <name type="scientific">hydrothermal vent metagenome</name>
    <dbReference type="NCBI Taxonomy" id="652676"/>
    <lineage>
        <taxon>unclassified sequences</taxon>
        <taxon>metagenomes</taxon>
        <taxon>ecological metagenomes</taxon>
    </lineage>
</organism>
<protein>
    <submittedName>
        <fullName evidence="1">Uncharacterized protein</fullName>
    </submittedName>
</protein>
<proteinExistence type="predicted"/>
<reference evidence="1" key="1">
    <citation type="submission" date="2015-10" db="EMBL/GenBank/DDBJ databases">
        <authorList>
            <person name="Gilbert D.G."/>
        </authorList>
    </citation>
    <scope>NUCLEOTIDE SEQUENCE</scope>
</reference>